<accession>A0A1Y2EUK0</accession>
<keyword evidence="2" id="KW-0472">Membrane</keyword>
<evidence type="ECO:0000313" key="4">
    <source>
        <dbReference type="Proteomes" id="UP000193920"/>
    </source>
</evidence>
<evidence type="ECO:0000313" key="3">
    <source>
        <dbReference type="EMBL" id="ORY75240.1"/>
    </source>
</evidence>
<feature type="transmembrane region" description="Helical" evidence="2">
    <location>
        <begin position="193"/>
        <end position="218"/>
    </location>
</feature>
<feature type="transmembrane region" description="Helical" evidence="2">
    <location>
        <begin position="265"/>
        <end position="287"/>
    </location>
</feature>
<feature type="transmembrane region" description="Helical" evidence="2">
    <location>
        <begin position="419"/>
        <end position="440"/>
    </location>
</feature>
<feature type="transmembrane region" description="Helical" evidence="2">
    <location>
        <begin position="46"/>
        <end position="64"/>
    </location>
</feature>
<name>A0A1Y2EUK0_9FUNG</name>
<feature type="transmembrane region" description="Helical" evidence="2">
    <location>
        <begin position="469"/>
        <end position="491"/>
    </location>
</feature>
<evidence type="ECO:0000256" key="2">
    <source>
        <dbReference type="SAM" id="Phobius"/>
    </source>
</evidence>
<sequence>MLVQEKGDIYSFTWHLCQIINSGIGYLIIIVFLLLKKERYRGNGRYMNRILLLISIFGILELVLKTFETYLLNNTDINGIQKTSVILCSVHRFMYLFTEIINGLLITLITISLFVVIVLNVTVIELESHEYTIYLSTAVVSLFCTVIGFIKAKNDESLYFPNVDKKYDDFYINLEDYLSREAITINEINCTNFFTIMTGLLILFSGALYSIILIKCLFPIGKKYFKSSPVNYVISLMGYYIVYIIKWIGFLAIYYFEPSNYKRLLFYSCVTSIMALQGFLNFIVFMVKPLYRYSSYRKIYLINKFKKNEKEALKRGNEVSLENYQILESLNEDEDYNYDDKNTEINVIALTLFQMVLCAASLLSNMGIILTINRNNKNSVVTIYTFMIILTIMIVLVCTYFGIISVLKNNLRNMKIYMVIQWMVLITIVIIELFISYLLLVKPDYLKRTIGCGKSKNKSNWQSCETSQISYNLFNFIVMRHIMTFFNIYYLRYYNCSYSIRFKSLIFESVDSDDNENGSQNDIYSNPIVSDYESTVFLAIDDADDNEQNMKVEHINNKYKINKIKGKSTQINNINNKIFNSDDTTSPMNVEICKARNSNCTLNNSVVNATLNSATTITNSFMGKINNQNINNNYSQEALNIIPNTNISNKPNILLDDSSSEQNINIHSTLKNNDTNDDSDSDSYNVINNNITRDMNDINNINIFKDNNIIMEDSSNNQNKGISSGSHFNNTNGSNVSSEAYLDVNYSSHNNSSTFKTNSINSGNLRTSTGISYDTLISYKQAQENEKIRMRGINTLSYVDINRDIEVENDILQINNNMARVAGTSMTEHNINHNNSNNSSSNASNSNNYLFINNKLNPHYTSKLSEEPFNNNTIVNESFSSTNKIISINSYKSKRSSIDSSSVSLNKFNRHLSSNVGNDKNSIAPSVASTRRVRKYTPIVPLKKSKKLDPHGDWWIEMAMPVKNSSVQPSIVYSSKPSKPKSRSHQSYSHSYSSNRFYTSSNAFSLNSYGSTSNSHYSHSHNHNHIHHHHSHSHNHSHSHSNNDKNSQKKIYSLIIGSSSSKKDKIQKKSKDKLSSHCHYRIPNNNSETNSQNSGFSNTFLNLPKK</sequence>
<dbReference type="OrthoDB" id="10649680at2759"/>
<feature type="region of interest" description="Disordered" evidence="1">
    <location>
        <begin position="970"/>
        <end position="993"/>
    </location>
</feature>
<dbReference type="Proteomes" id="UP000193920">
    <property type="component" value="Unassembled WGS sequence"/>
</dbReference>
<feature type="compositionally biased region" description="Basic residues" evidence="1">
    <location>
        <begin position="1018"/>
        <end position="1039"/>
    </location>
</feature>
<proteinExistence type="predicted"/>
<feature type="transmembrane region" description="Helical" evidence="2">
    <location>
        <begin position="100"/>
        <end position="119"/>
    </location>
</feature>
<feature type="compositionally biased region" description="Low complexity" evidence="1">
    <location>
        <begin position="1049"/>
        <end position="1060"/>
    </location>
</feature>
<feature type="transmembrane region" description="Helical" evidence="2">
    <location>
        <begin position="12"/>
        <end position="34"/>
    </location>
</feature>
<feature type="transmembrane region" description="Helical" evidence="2">
    <location>
        <begin position="230"/>
        <end position="253"/>
    </location>
</feature>
<dbReference type="EMBL" id="MCOG01000026">
    <property type="protein sequence ID" value="ORY75240.1"/>
    <property type="molecule type" value="Genomic_DNA"/>
</dbReference>
<keyword evidence="2" id="KW-1133">Transmembrane helix</keyword>
<feature type="transmembrane region" description="Helical" evidence="2">
    <location>
        <begin position="384"/>
        <end position="407"/>
    </location>
</feature>
<reference evidence="3 4" key="1">
    <citation type="submission" date="2016-08" db="EMBL/GenBank/DDBJ databases">
        <title>A Parts List for Fungal Cellulosomes Revealed by Comparative Genomics.</title>
        <authorList>
            <consortium name="DOE Joint Genome Institute"/>
            <person name="Haitjema C.H."/>
            <person name="Gilmore S.P."/>
            <person name="Henske J.K."/>
            <person name="Solomon K.V."/>
            <person name="De Groot R."/>
            <person name="Kuo A."/>
            <person name="Mondo S.J."/>
            <person name="Salamov A.A."/>
            <person name="Labutti K."/>
            <person name="Zhao Z."/>
            <person name="Chiniquy J."/>
            <person name="Barry K."/>
            <person name="Brewer H.M."/>
            <person name="Purvine S.O."/>
            <person name="Wright A.T."/>
            <person name="Boxma B."/>
            <person name="Van Alen T."/>
            <person name="Hackstein J.H."/>
            <person name="Baker S.E."/>
            <person name="Grigoriev I.V."/>
            <person name="O'Malley M.A."/>
        </authorList>
    </citation>
    <scope>NUCLEOTIDE SEQUENCE [LARGE SCALE GENOMIC DNA]</scope>
    <source>
        <strain evidence="3 4">G1</strain>
    </source>
</reference>
<feature type="compositionally biased region" description="Basic and acidic residues" evidence="1">
    <location>
        <begin position="1061"/>
        <end position="1075"/>
    </location>
</feature>
<evidence type="ECO:0000256" key="1">
    <source>
        <dbReference type="SAM" id="MobiDB-lite"/>
    </source>
</evidence>
<protein>
    <submittedName>
        <fullName evidence="3">Uncharacterized protein</fullName>
    </submittedName>
</protein>
<comment type="caution">
    <text evidence="3">The sequence shown here is derived from an EMBL/GenBank/DDBJ whole genome shotgun (WGS) entry which is preliminary data.</text>
</comment>
<feature type="transmembrane region" description="Helical" evidence="2">
    <location>
        <begin position="131"/>
        <end position="150"/>
    </location>
</feature>
<feature type="compositionally biased region" description="Polar residues" evidence="1">
    <location>
        <begin position="1083"/>
        <end position="1106"/>
    </location>
</feature>
<keyword evidence="2" id="KW-0812">Transmembrane</keyword>
<gene>
    <name evidence="3" type="ORF">LY90DRAFT_665973</name>
</gene>
<feature type="transmembrane region" description="Helical" evidence="2">
    <location>
        <begin position="347"/>
        <end position="372"/>
    </location>
</feature>
<organism evidence="3 4">
    <name type="scientific">Neocallimastix californiae</name>
    <dbReference type="NCBI Taxonomy" id="1754190"/>
    <lineage>
        <taxon>Eukaryota</taxon>
        <taxon>Fungi</taxon>
        <taxon>Fungi incertae sedis</taxon>
        <taxon>Chytridiomycota</taxon>
        <taxon>Chytridiomycota incertae sedis</taxon>
        <taxon>Neocallimastigomycetes</taxon>
        <taxon>Neocallimastigales</taxon>
        <taxon>Neocallimastigaceae</taxon>
        <taxon>Neocallimastix</taxon>
    </lineage>
</organism>
<dbReference type="AlphaFoldDB" id="A0A1Y2EUK0"/>
<feature type="region of interest" description="Disordered" evidence="1">
    <location>
        <begin position="1011"/>
        <end position="1106"/>
    </location>
</feature>
<keyword evidence="4" id="KW-1185">Reference proteome</keyword>